<keyword evidence="6 12" id="KW-0375">Hydrogen ion transport</keyword>
<keyword evidence="8 12" id="KW-0406">Ion transport</keyword>
<evidence type="ECO:0000256" key="10">
    <source>
        <dbReference type="ARBA" id="ARBA00023136"/>
    </source>
</evidence>
<comment type="similarity">
    <text evidence="2 12">Belongs to the ATPase protein 8 family.</text>
</comment>
<dbReference type="InterPro" id="IPR050635">
    <property type="entry name" value="ATPase_protein_8"/>
</dbReference>
<evidence type="ECO:0000256" key="7">
    <source>
        <dbReference type="ARBA" id="ARBA00022989"/>
    </source>
</evidence>
<gene>
    <name evidence="15" type="primary">ATP8</name>
</gene>
<reference evidence="15" key="1">
    <citation type="journal article" date="2008" name="Mol. Phylogenet. Evol.">
        <title>Phylogeny and biogeography of the family Salamandridae (Amphibia: Caudata) inferred from complete mitochondrial genomes.</title>
        <authorList>
            <person name="Zhang P."/>
            <person name="Papenfuss T.J."/>
            <person name="Wake M.H."/>
            <person name="Qu L."/>
            <person name="Wake D.B."/>
        </authorList>
    </citation>
    <scope>NUCLEOTIDE SEQUENCE</scope>
</reference>
<organism evidence="15">
    <name type="scientific">Mertensiella caucasica</name>
    <dbReference type="NCBI Taxonomy" id="111425"/>
    <lineage>
        <taxon>Eukaryota</taxon>
        <taxon>Metazoa</taxon>
        <taxon>Chordata</taxon>
        <taxon>Craniata</taxon>
        <taxon>Vertebrata</taxon>
        <taxon>Euteleostomi</taxon>
        <taxon>Amphibia</taxon>
        <taxon>Batrachia</taxon>
        <taxon>Caudata</taxon>
        <taxon>Salamandroidea</taxon>
        <taxon>Salamandridae</taxon>
        <taxon>Salamandrinae</taxon>
        <taxon>Mertensiella</taxon>
    </lineage>
</organism>
<keyword evidence="4 12" id="KW-0138">CF(0)</keyword>
<dbReference type="Pfam" id="PF00895">
    <property type="entry name" value="ATP-synt_8"/>
    <property type="match status" value="1"/>
</dbReference>
<evidence type="ECO:0000256" key="4">
    <source>
        <dbReference type="ARBA" id="ARBA00022547"/>
    </source>
</evidence>
<evidence type="ECO:0000256" key="11">
    <source>
        <dbReference type="ARBA" id="ARBA00023310"/>
    </source>
</evidence>
<keyword evidence="7 14" id="KW-1133">Transmembrane helix</keyword>
<evidence type="ECO:0000256" key="2">
    <source>
        <dbReference type="ARBA" id="ARBA00008892"/>
    </source>
</evidence>
<evidence type="ECO:0000256" key="12">
    <source>
        <dbReference type="RuleBase" id="RU003661"/>
    </source>
</evidence>
<evidence type="ECO:0000256" key="9">
    <source>
        <dbReference type="ARBA" id="ARBA00023128"/>
    </source>
</evidence>
<keyword evidence="5 12" id="KW-0812">Transmembrane</keyword>
<dbReference type="GO" id="GO:0031966">
    <property type="term" value="C:mitochondrial membrane"/>
    <property type="evidence" value="ECO:0007669"/>
    <property type="project" value="UniProtKB-SubCell"/>
</dbReference>
<comment type="subcellular location">
    <subcellularLocation>
        <location evidence="1 12">Mitochondrion membrane</location>
        <topology evidence="1 12">Single-pass membrane protein</topology>
    </subcellularLocation>
</comment>
<evidence type="ECO:0000256" key="5">
    <source>
        <dbReference type="ARBA" id="ARBA00022692"/>
    </source>
</evidence>
<protein>
    <recommendedName>
        <fullName evidence="12">ATP synthase complex subunit 8</fullName>
    </recommendedName>
</protein>
<evidence type="ECO:0000256" key="6">
    <source>
        <dbReference type="ARBA" id="ARBA00022781"/>
    </source>
</evidence>
<dbReference type="InterPro" id="IPR001421">
    <property type="entry name" value="ATP8_metazoa"/>
</dbReference>
<sequence>MPQLNPDPWFTVFLLSWTIYLITMFKMNKFKYQNNPTPQNAKKDKQQSWYWPWA</sequence>
<dbReference type="GO" id="GO:0015078">
    <property type="term" value="F:proton transmembrane transporter activity"/>
    <property type="evidence" value="ECO:0007669"/>
    <property type="project" value="InterPro"/>
</dbReference>
<keyword evidence="10 14" id="KW-0472">Membrane</keyword>
<dbReference type="GO" id="GO:0045259">
    <property type="term" value="C:proton-transporting ATP synthase complex"/>
    <property type="evidence" value="ECO:0007669"/>
    <property type="project" value="UniProtKB-KW"/>
</dbReference>
<dbReference type="PANTHER" id="PTHR39937:SF1">
    <property type="entry name" value="ATP SYNTHASE PROTEIN 8"/>
    <property type="match status" value="1"/>
</dbReference>
<dbReference type="EMBL" id="EU880319">
    <property type="protein sequence ID" value="ACJ43678.1"/>
    <property type="molecule type" value="Genomic_DNA"/>
</dbReference>
<name>B8R6V6_9SALA</name>
<dbReference type="GO" id="GO:0015986">
    <property type="term" value="P:proton motive force-driven ATP synthesis"/>
    <property type="evidence" value="ECO:0007669"/>
    <property type="project" value="InterPro"/>
</dbReference>
<feature type="region of interest" description="Disordered" evidence="13">
    <location>
        <begin position="34"/>
        <end position="54"/>
    </location>
</feature>
<evidence type="ECO:0000256" key="3">
    <source>
        <dbReference type="ARBA" id="ARBA00022448"/>
    </source>
</evidence>
<keyword evidence="11" id="KW-0066">ATP synthesis</keyword>
<feature type="transmembrane region" description="Helical" evidence="14">
    <location>
        <begin position="6"/>
        <end position="25"/>
    </location>
</feature>
<evidence type="ECO:0000256" key="8">
    <source>
        <dbReference type="ARBA" id="ARBA00023065"/>
    </source>
</evidence>
<evidence type="ECO:0000256" key="14">
    <source>
        <dbReference type="SAM" id="Phobius"/>
    </source>
</evidence>
<proteinExistence type="inferred from homology"/>
<geneLocation type="mitochondrion" evidence="15"/>
<accession>B8R6V6</accession>
<dbReference type="PANTHER" id="PTHR39937">
    <property type="entry name" value="ATP SYNTHASE PROTEIN 8"/>
    <property type="match status" value="1"/>
</dbReference>
<evidence type="ECO:0000256" key="13">
    <source>
        <dbReference type="SAM" id="MobiDB-lite"/>
    </source>
</evidence>
<evidence type="ECO:0000313" key="15">
    <source>
        <dbReference type="EMBL" id="ACJ43678.1"/>
    </source>
</evidence>
<dbReference type="AlphaFoldDB" id="B8R6V6"/>
<keyword evidence="9 12" id="KW-0496">Mitochondrion</keyword>
<evidence type="ECO:0000256" key="1">
    <source>
        <dbReference type="ARBA" id="ARBA00004304"/>
    </source>
</evidence>
<keyword evidence="3 12" id="KW-0813">Transport</keyword>